<protein>
    <recommendedName>
        <fullName evidence="1">Fungal lipase-type domain-containing protein</fullName>
    </recommendedName>
</protein>
<dbReference type="RefSeq" id="WP_166519330.1">
    <property type="nucleotide sequence ID" value="NZ_JAAABJ010000503.1"/>
</dbReference>
<organism evidence="2 3">
    <name type="scientific">Elizabethkingia argenteiflava</name>
    <dbReference type="NCBI Taxonomy" id="2681556"/>
    <lineage>
        <taxon>Bacteria</taxon>
        <taxon>Pseudomonadati</taxon>
        <taxon>Bacteroidota</taxon>
        <taxon>Flavobacteriia</taxon>
        <taxon>Flavobacteriales</taxon>
        <taxon>Weeksellaceae</taxon>
        <taxon>Elizabethkingia</taxon>
    </lineage>
</organism>
<accession>A0A845PS49</accession>
<proteinExistence type="predicted"/>
<dbReference type="SUPFAM" id="SSF53474">
    <property type="entry name" value="alpha/beta-Hydrolases"/>
    <property type="match status" value="1"/>
</dbReference>
<dbReference type="AlphaFoldDB" id="A0A845PS49"/>
<dbReference type="Gene3D" id="2.180.10.10">
    <property type="entry name" value="RHS repeat-associated core"/>
    <property type="match status" value="1"/>
</dbReference>
<name>A0A845PS49_9FLAO</name>
<dbReference type="InterPro" id="IPR029058">
    <property type="entry name" value="AB_hydrolase_fold"/>
</dbReference>
<dbReference type="Proteomes" id="UP000553459">
    <property type="component" value="Unassembled WGS sequence"/>
</dbReference>
<dbReference type="EMBL" id="JAAABJ010000503">
    <property type="protein sequence ID" value="NAW51042.1"/>
    <property type="molecule type" value="Genomic_DNA"/>
</dbReference>
<dbReference type="InterPro" id="IPR002921">
    <property type="entry name" value="Fungal_lipase-type"/>
</dbReference>
<dbReference type="GO" id="GO:0006629">
    <property type="term" value="P:lipid metabolic process"/>
    <property type="evidence" value="ECO:0007669"/>
    <property type="project" value="InterPro"/>
</dbReference>
<feature type="domain" description="Fungal lipase-type" evidence="1">
    <location>
        <begin position="74"/>
        <end position="184"/>
    </location>
</feature>
<dbReference type="Gene3D" id="3.40.50.1820">
    <property type="entry name" value="alpha/beta hydrolase"/>
    <property type="match status" value="1"/>
</dbReference>
<dbReference type="Pfam" id="PF01764">
    <property type="entry name" value="Lipase_3"/>
    <property type="match status" value="1"/>
</dbReference>
<comment type="caution">
    <text evidence="2">The sequence shown here is derived from an EMBL/GenBank/DDBJ whole genome shotgun (WGS) entry which is preliminary data.</text>
</comment>
<evidence type="ECO:0000259" key="1">
    <source>
        <dbReference type="Pfam" id="PF01764"/>
    </source>
</evidence>
<gene>
    <name evidence="2" type="ORF">GNY06_06545</name>
</gene>
<evidence type="ECO:0000313" key="3">
    <source>
        <dbReference type="Proteomes" id="UP000553459"/>
    </source>
</evidence>
<evidence type="ECO:0000313" key="2">
    <source>
        <dbReference type="EMBL" id="NAW51042.1"/>
    </source>
</evidence>
<keyword evidence="3" id="KW-1185">Reference proteome</keyword>
<sequence>MWLSVDPLANYNPIFESEHYIDGEHNGGFYNSGNLNPYSYTYQNPVVFVDPNGKQAFFMHGTWGNQQFMSDASQGAIQKTFGNSKKYTERWSGSNSMQARRTAAREQFNFIINHRIEGEPISIVGHSHGGNVGVMAANMVDAYYEGKVPINLITINTPVREEYQLDTSNTSTTHYNIYNSQDVVQVSGGTDTSGKGKLGLAGRTYPNATNIQYKDQVSIFQDVGCGLSGHCGTSKENVKVWLPKLQQAINVKQKTQE</sequence>
<reference evidence="2 3" key="1">
    <citation type="submission" date="2019-11" db="EMBL/GenBank/DDBJ databases">
        <title>Characterization of Elizabethkingia argenteiflava sp. nov., isolated from inner surface of Soybean Pods.</title>
        <authorList>
            <person name="Mo S."/>
        </authorList>
    </citation>
    <scope>NUCLEOTIDE SEQUENCE [LARGE SCALE GENOMIC DNA]</scope>
    <source>
        <strain evidence="2 3">YB22</strain>
    </source>
</reference>